<protein>
    <submittedName>
        <fullName evidence="6">Sugar ABC transporter substrate-binding protein</fullName>
    </submittedName>
</protein>
<proteinExistence type="inferred from homology"/>
<evidence type="ECO:0000256" key="1">
    <source>
        <dbReference type="ARBA" id="ARBA00004196"/>
    </source>
</evidence>
<evidence type="ECO:0000313" key="7">
    <source>
        <dbReference type="Proteomes" id="UP001375743"/>
    </source>
</evidence>
<reference evidence="6 7" key="1">
    <citation type="submission" date="2024-01" db="EMBL/GenBank/DDBJ databases">
        <title>Multi-omics insights into the function and evolution of sodium benzoate biodegradation pathways in Benzoatithermus flavus gen. nov., sp. nov. from hot spring.</title>
        <authorList>
            <person name="Hu C.-J."/>
            <person name="Li W.-J."/>
        </authorList>
    </citation>
    <scope>NUCLEOTIDE SEQUENCE [LARGE SCALE GENOMIC DNA]</scope>
    <source>
        <strain evidence="6 7">SYSU G07066</strain>
    </source>
</reference>
<dbReference type="Gene3D" id="3.40.50.2300">
    <property type="match status" value="2"/>
</dbReference>
<evidence type="ECO:0000256" key="2">
    <source>
        <dbReference type="ARBA" id="ARBA00007639"/>
    </source>
</evidence>
<dbReference type="PANTHER" id="PTHR46847">
    <property type="entry name" value="D-ALLOSE-BINDING PERIPLASMIC PROTEIN-RELATED"/>
    <property type="match status" value="1"/>
</dbReference>
<comment type="similarity">
    <text evidence="2">Belongs to the bacterial solute-binding protein 2 family.</text>
</comment>
<dbReference type="InterPro" id="IPR025997">
    <property type="entry name" value="SBP_2_dom"/>
</dbReference>
<dbReference type="RefSeq" id="WP_418159032.1">
    <property type="nucleotide sequence ID" value="NZ_JBBLZC010000006.1"/>
</dbReference>
<accession>A0ABU8XRZ4</accession>
<name>A0ABU8XRZ4_9PROT</name>
<dbReference type="SUPFAM" id="SSF53822">
    <property type="entry name" value="Periplasmic binding protein-like I"/>
    <property type="match status" value="1"/>
</dbReference>
<dbReference type="Pfam" id="PF13407">
    <property type="entry name" value="Peripla_BP_4"/>
    <property type="match status" value="1"/>
</dbReference>
<dbReference type="Proteomes" id="UP001375743">
    <property type="component" value="Unassembled WGS sequence"/>
</dbReference>
<evidence type="ECO:0000256" key="4">
    <source>
        <dbReference type="SAM" id="SignalP"/>
    </source>
</evidence>
<sequence length="309" mass="32819">MKRLLMSGVAAIGIAMMAGSATAATSIGVTMASFDDNFLTTLRQAIAAEAQAKGDVQIQFEDAQTDIGRQINQVQNFIAQGVDAIIVNPADTAATSQITKMVSAAGIPLVYVNRGPDQKKLPEKVVVVVSDHTVSGRMEMEEIAKCMGGKGNVAIMLGELASNATQERTAGNKEIIAKYPDIKVVAEQTANYQRNQAIDLMNNWLSSGQKIDAVVANNDEMAIGAIIALQQAGVSMDKVCVGGIDATKDALDQMQKGNLDATVFQDAKGQGRAAVDAALKLVEGGKVDTYVMVPYEKVTPENYKSYLDR</sequence>
<keyword evidence="7" id="KW-1185">Reference proteome</keyword>
<feature type="domain" description="Periplasmic binding protein" evidence="5">
    <location>
        <begin position="27"/>
        <end position="285"/>
    </location>
</feature>
<comment type="caution">
    <text evidence="6">The sequence shown here is derived from an EMBL/GenBank/DDBJ whole genome shotgun (WGS) entry which is preliminary data.</text>
</comment>
<dbReference type="EMBL" id="JBBLZC010000006">
    <property type="protein sequence ID" value="MEK0083190.1"/>
    <property type="molecule type" value="Genomic_DNA"/>
</dbReference>
<dbReference type="InterPro" id="IPR028082">
    <property type="entry name" value="Peripla_BP_I"/>
</dbReference>
<feature type="signal peptide" evidence="4">
    <location>
        <begin position="1"/>
        <end position="23"/>
    </location>
</feature>
<comment type="subcellular location">
    <subcellularLocation>
        <location evidence="1">Cell envelope</location>
    </subcellularLocation>
</comment>
<dbReference type="PANTHER" id="PTHR46847:SF1">
    <property type="entry name" value="D-ALLOSE-BINDING PERIPLASMIC PROTEIN-RELATED"/>
    <property type="match status" value="1"/>
</dbReference>
<evidence type="ECO:0000256" key="3">
    <source>
        <dbReference type="ARBA" id="ARBA00022729"/>
    </source>
</evidence>
<keyword evidence="3 4" id="KW-0732">Signal</keyword>
<dbReference type="CDD" id="cd06301">
    <property type="entry name" value="PBP1_rhizopine_binding-like"/>
    <property type="match status" value="1"/>
</dbReference>
<evidence type="ECO:0000259" key="5">
    <source>
        <dbReference type="Pfam" id="PF13407"/>
    </source>
</evidence>
<gene>
    <name evidence="6" type="ORF">U1T56_08500</name>
</gene>
<evidence type="ECO:0000313" key="6">
    <source>
        <dbReference type="EMBL" id="MEK0083190.1"/>
    </source>
</evidence>
<feature type="chain" id="PRO_5045177035" evidence="4">
    <location>
        <begin position="24"/>
        <end position="309"/>
    </location>
</feature>
<organism evidence="6 7">
    <name type="scientific">Benzoatithermus flavus</name>
    <dbReference type="NCBI Taxonomy" id="3108223"/>
    <lineage>
        <taxon>Bacteria</taxon>
        <taxon>Pseudomonadati</taxon>
        <taxon>Pseudomonadota</taxon>
        <taxon>Alphaproteobacteria</taxon>
        <taxon>Geminicoccales</taxon>
        <taxon>Geminicoccaceae</taxon>
        <taxon>Benzoatithermus</taxon>
    </lineage>
</organism>